<keyword evidence="11" id="KW-0067">ATP-binding</keyword>
<dbReference type="GO" id="GO:0046872">
    <property type="term" value="F:metal ion binding"/>
    <property type="evidence" value="ECO:0007669"/>
    <property type="project" value="UniProtKB-KW"/>
</dbReference>
<feature type="domain" description="Mur ligase C-terminal" evidence="22">
    <location>
        <begin position="317"/>
        <end position="439"/>
    </location>
</feature>
<evidence type="ECO:0000256" key="18">
    <source>
        <dbReference type="ARBA" id="ARBA00047493"/>
    </source>
</evidence>
<evidence type="ECO:0000256" key="10">
    <source>
        <dbReference type="ARBA" id="ARBA00022741"/>
    </source>
</evidence>
<comment type="catalytic activity">
    <reaction evidence="18">
        <text>(6S)-5,6,7,8-tetrahydrofolyl-(gamma-L-Glu)(n) + L-glutamate + ATP = (6S)-5,6,7,8-tetrahydrofolyl-(gamma-L-Glu)(n+1) + ADP + phosphate + H(+)</text>
        <dbReference type="Rhea" id="RHEA:10580"/>
        <dbReference type="Rhea" id="RHEA-COMP:14738"/>
        <dbReference type="Rhea" id="RHEA-COMP:14740"/>
        <dbReference type="ChEBI" id="CHEBI:15378"/>
        <dbReference type="ChEBI" id="CHEBI:29985"/>
        <dbReference type="ChEBI" id="CHEBI:30616"/>
        <dbReference type="ChEBI" id="CHEBI:43474"/>
        <dbReference type="ChEBI" id="CHEBI:141005"/>
        <dbReference type="ChEBI" id="CHEBI:456216"/>
        <dbReference type="EC" id="6.3.2.17"/>
    </reaction>
</comment>
<dbReference type="Gene3D" id="3.40.1190.10">
    <property type="entry name" value="Mur-like, catalytic domain"/>
    <property type="match status" value="1"/>
</dbReference>
<dbReference type="NCBIfam" id="TIGR01499">
    <property type="entry name" value="folC"/>
    <property type="match status" value="1"/>
</dbReference>
<dbReference type="UniPathway" id="UPA00077">
    <property type="reaction ID" value="UER00157"/>
</dbReference>
<dbReference type="Pfam" id="PF02875">
    <property type="entry name" value="Mur_ligase_C"/>
    <property type="match status" value="1"/>
</dbReference>
<evidence type="ECO:0000256" key="2">
    <source>
        <dbReference type="ARBA" id="ARBA00004799"/>
    </source>
</evidence>
<dbReference type="InterPro" id="IPR001645">
    <property type="entry name" value="Folylpolyglutamate_synth"/>
</dbReference>
<dbReference type="EMBL" id="PVNL01000097">
    <property type="protein sequence ID" value="PRQ05155.1"/>
    <property type="molecule type" value="Genomic_DNA"/>
</dbReference>
<evidence type="ECO:0000256" key="17">
    <source>
        <dbReference type="ARBA" id="ARBA00032510"/>
    </source>
</evidence>
<dbReference type="OrthoDB" id="9809356at2"/>
<dbReference type="PANTHER" id="PTHR11136">
    <property type="entry name" value="FOLYLPOLYGLUTAMATE SYNTHASE-RELATED"/>
    <property type="match status" value="1"/>
</dbReference>
<keyword evidence="12" id="KW-0460">Magnesium</keyword>
<dbReference type="InterPro" id="IPR036565">
    <property type="entry name" value="Mur-like_cat_sf"/>
</dbReference>
<comment type="catalytic activity">
    <reaction evidence="21">
        <text>7,8-dihydropteroate + L-glutamate + ATP = 7,8-dihydrofolate + ADP + phosphate + H(+)</text>
        <dbReference type="Rhea" id="RHEA:23584"/>
        <dbReference type="ChEBI" id="CHEBI:15378"/>
        <dbReference type="ChEBI" id="CHEBI:17839"/>
        <dbReference type="ChEBI" id="CHEBI:29985"/>
        <dbReference type="ChEBI" id="CHEBI:30616"/>
        <dbReference type="ChEBI" id="CHEBI:43474"/>
        <dbReference type="ChEBI" id="CHEBI:57451"/>
        <dbReference type="ChEBI" id="CHEBI:456216"/>
        <dbReference type="EC" id="6.3.2.12"/>
    </reaction>
</comment>
<name>A0A2S9YJ74_9BACT</name>
<comment type="pathway">
    <text evidence="3">Cofactor biosynthesis; tetrahydrofolylpolyglutamate biosynthesis.</text>
</comment>
<evidence type="ECO:0000256" key="13">
    <source>
        <dbReference type="ARBA" id="ARBA00022909"/>
    </source>
</evidence>
<dbReference type="InterPro" id="IPR036615">
    <property type="entry name" value="Mur_ligase_C_dom_sf"/>
</dbReference>
<dbReference type="GO" id="GO:0046656">
    <property type="term" value="P:folic acid biosynthetic process"/>
    <property type="evidence" value="ECO:0007669"/>
    <property type="project" value="UniProtKB-KW"/>
</dbReference>
<dbReference type="Gene3D" id="3.90.190.20">
    <property type="entry name" value="Mur ligase, C-terminal domain"/>
    <property type="match status" value="1"/>
</dbReference>
<proteinExistence type="predicted"/>
<evidence type="ECO:0000256" key="8">
    <source>
        <dbReference type="ARBA" id="ARBA00022598"/>
    </source>
</evidence>
<evidence type="ECO:0000256" key="6">
    <source>
        <dbReference type="ARBA" id="ARBA00019357"/>
    </source>
</evidence>
<protein>
    <recommendedName>
        <fullName evidence="6">Dihydrofolate synthase/folylpolyglutamate synthase</fullName>
        <ecNumber evidence="4">6.3.2.12</ecNumber>
        <ecNumber evidence="5">6.3.2.17</ecNumber>
    </recommendedName>
    <alternativeName>
        <fullName evidence="16">Folylpoly-gamma-glutamate synthetase</fullName>
    </alternativeName>
    <alternativeName>
        <fullName evidence="17">Folylpoly-gamma-glutamate synthetase-dihydrofolate synthetase</fullName>
    </alternativeName>
    <alternativeName>
        <fullName evidence="14">Folylpolyglutamate synthetase</fullName>
    </alternativeName>
    <alternativeName>
        <fullName evidence="15">Tetrahydrofolylpolyglutamate synthase</fullName>
    </alternativeName>
</protein>
<dbReference type="RefSeq" id="WP_146158071.1">
    <property type="nucleotide sequence ID" value="NZ_PVNL01000097.1"/>
</dbReference>
<sequence>MLDDEATGAEIEALLLAQPIRRHHPDMHVWGWLREGLRADPWLEQLDAIRVTGSKGKGSTCRMLDALGSALGISTGRTSSPHLLQVNERISVEGHDISNTEFARAITWALQRSNDYVAQFDPDGSPSTSGLRFCTYDVLLASALRHFANRRPELVISEAGKGGRFDPGWVFPSTLAAITSVEFEHAQLGPSVYHIAYHKADICSPGGTLVVAPLDPSLLRALGAYTRMRGVELVDVRELVRWRVESWSTTSMTLDVELAGHAIPELRLGLVGEHQANNAALALALAWLWVGRHRPEIGAETFIAAARDAFAELRFAGRFSLVHAEPEIYIDVAHTSEGARALATTIAASRDASPTMLVFGLTADRYPHAMLTPLLDVVDELVVTRPSTGPRAHEPLQLAAIAEQITKRVPVHCEENVSAALRYALERARSLGLRIVVTGGHAIAAEFAHALAGHDPDELVRFVWGASPS</sequence>
<evidence type="ECO:0000256" key="9">
    <source>
        <dbReference type="ARBA" id="ARBA00022723"/>
    </source>
</evidence>
<evidence type="ECO:0000256" key="5">
    <source>
        <dbReference type="ARBA" id="ARBA00013025"/>
    </source>
</evidence>
<evidence type="ECO:0000259" key="22">
    <source>
        <dbReference type="Pfam" id="PF02875"/>
    </source>
</evidence>
<dbReference type="EC" id="6.3.2.17" evidence="5"/>
<evidence type="ECO:0000313" key="23">
    <source>
        <dbReference type="EMBL" id="PRQ05155.1"/>
    </source>
</evidence>
<evidence type="ECO:0000256" key="14">
    <source>
        <dbReference type="ARBA" id="ARBA00030048"/>
    </source>
</evidence>
<evidence type="ECO:0000256" key="19">
    <source>
        <dbReference type="ARBA" id="ARBA00047808"/>
    </source>
</evidence>
<comment type="catalytic activity">
    <reaction evidence="20">
        <text>(6R)-5,10-methylenetetrahydrofolyl-(gamma-L-Glu)(n) + L-glutamate + ATP = (6R)-5,10-methylenetetrahydrofolyl-(gamma-L-Glu)(n+1) + ADP + phosphate + H(+)</text>
        <dbReference type="Rhea" id="RHEA:51912"/>
        <dbReference type="Rhea" id="RHEA-COMP:13257"/>
        <dbReference type="Rhea" id="RHEA-COMP:13258"/>
        <dbReference type="ChEBI" id="CHEBI:15378"/>
        <dbReference type="ChEBI" id="CHEBI:29985"/>
        <dbReference type="ChEBI" id="CHEBI:30616"/>
        <dbReference type="ChEBI" id="CHEBI:43474"/>
        <dbReference type="ChEBI" id="CHEBI:136572"/>
        <dbReference type="ChEBI" id="CHEBI:456216"/>
        <dbReference type="EC" id="6.3.2.17"/>
    </reaction>
</comment>
<evidence type="ECO:0000256" key="20">
    <source>
        <dbReference type="ARBA" id="ARBA00049035"/>
    </source>
</evidence>
<evidence type="ECO:0000256" key="11">
    <source>
        <dbReference type="ARBA" id="ARBA00022840"/>
    </source>
</evidence>
<comment type="pathway">
    <text evidence="2">Cofactor biosynthesis; tetrahydrofolate biosynthesis; 7,8-dihydrofolate from 2-amino-4-hydroxy-6-hydroxymethyl-7,8-dihydropteridine diphosphate and 4-aminobenzoate: step 2/2.</text>
</comment>
<keyword evidence="7" id="KW-0554">One-carbon metabolism</keyword>
<dbReference type="EC" id="6.3.2.12" evidence="4"/>
<reference evidence="23 24" key="1">
    <citation type="submission" date="2018-03" db="EMBL/GenBank/DDBJ databases">
        <title>Draft Genome Sequences of the Obligatory Marine Myxobacteria Enhygromyxa salina SWB007.</title>
        <authorList>
            <person name="Poehlein A."/>
            <person name="Moghaddam J.A."/>
            <person name="Harms H."/>
            <person name="Alanjari M."/>
            <person name="Koenig G.M."/>
            <person name="Daniel R."/>
            <person name="Schaeberle T.F."/>
        </authorList>
    </citation>
    <scope>NUCLEOTIDE SEQUENCE [LARGE SCALE GENOMIC DNA]</scope>
    <source>
        <strain evidence="23 24">SWB007</strain>
    </source>
</reference>
<evidence type="ECO:0000256" key="12">
    <source>
        <dbReference type="ARBA" id="ARBA00022842"/>
    </source>
</evidence>
<dbReference type="GO" id="GO:0008841">
    <property type="term" value="F:dihydrofolate synthase activity"/>
    <property type="evidence" value="ECO:0007669"/>
    <property type="project" value="UniProtKB-EC"/>
</dbReference>
<gene>
    <name evidence="23" type="primary">folC</name>
    <name evidence="23" type="ORF">ENSA7_47840</name>
</gene>
<evidence type="ECO:0000313" key="24">
    <source>
        <dbReference type="Proteomes" id="UP000238823"/>
    </source>
</evidence>
<dbReference type="AlphaFoldDB" id="A0A2S9YJ74"/>
<dbReference type="Proteomes" id="UP000238823">
    <property type="component" value="Unassembled WGS sequence"/>
</dbReference>
<dbReference type="GO" id="GO:0004326">
    <property type="term" value="F:tetrahydrofolylpolyglutamate synthase activity"/>
    <property type="evidence" value="ECO:0007669"/>
    <property type="project" value="UniProtKB-EC"/>
</dbReference>
<keyword evidence="10" id="KW-0547">Nucleotide-binding</keyword>
<organism evidence="23 24">
    <name type="scientific">Enhygromyxa salina</name>
    <dbReference type="NCBI Taxonomy" id="215803"/>
    <lineage>
        <taxon>Bacteria</taxon>
        <taxon>Pseudomonadati</taxon>
        <taxon>Myxococcota</taxon>
        <taxon>Polyangia</taxon>
        <taxon>Nannocystales</taxon>
        <taxon>Nannocystaceae</taxon>
        <taxon>Enhygromyxa</taxon>
    </lineage>
</organism>
<dbReference type="SUPFAM" id="SSF53244">
    <property type="entry name" value="MurD-like peptide ligases, peptide-binding domain"/>
    <property type="match status" value="1"/>
</dbReference>
<comment type="function">
    <text evidence="1">Functions in two distinct reactions of the de novo folate biosynthetic pathway. Catalyzes the addition of a glutamate residue to dihydropteroate (7,8-dihydropteroate or H2Pte) to form dihydrofolate (7,8-dihydrofolate monoglutamate or H2Pte-Glu). Also catalyzes successive additions of L-glutamate to tetrahydrofolate or 10-formyltetrahydrofolate or 5,10-methylenetetrahydrofolate, leading to folylpolyglutamate derivatives.</text>
</comment>
<evidence type="ECO:0000256" key="7">
    <source>
        <dbReference type="ARBA" id="ARBA00022563"/>
    </source>
</evidence>
<evidence type="ECO:0000256" key="21">
    <source>
        <dbReference type="ARBA" id="ARBA00049161"/>
    </source>
</evidence>
<evidence type="ECO:0000256" key="4">
    <source>
        <dbReference type="ARBA" id="ARBA00013023"/>
    </source>
</evidence>
<dbReference type="GO" id="GO:0005524">
    <property type="term" value="F:ATP binding"/>
    <property type="evidence" value="ECO:0007669"/>
    <property type="project" value="UniProtKB-KW"/>
</dbReference>
<evidence type="ECO:0000256" key="16">
    <source>
        <dbReference type="ARBA" id="ARBA00030876"/>
    </source>
</evidence>
<keyword evidence="8" id="KW-0436">Ligase</keyword>
<comment type="catalytic activity">
    <reaction evidence="19">
        <text>10-formyltetrahydrofolyl-(gamma-L-Glu)(n) + L-glutamate + ATP = 10-formyltetrahydrofolyl-(gamma-L-Glu)(n+1) + ADP + phosphate + H(+)</text>
        <dbReference type="Rhea" id="RHEA:51904"/>
        <dbReference type="Rhea" id="RHEA-COMP:13088"/>
        <dbReference type="Rhea" id="RHEA-COMP:14300"/>
        <dbReference type="ChEBI" id="CHEBI:15378"/>
        <dbReference type="ChEBI" id="CHEBI:29985"/>
        <dbReference type="ChEBI" id="CHEBI:30616"/>
        <dbReference type="ChEBI" id="CHEBI:43474"/>
        <dbReference type="ChEBI" id="CHEBI:134413"/>
        <dbReference type="ChEBI" id="CHEBI:456216"/>
        <dbReference type="EC" id="6.3.2.17"/>
    </reaction>
</comment>
<comment type="caution">
    <text evidence="23">The sequence shown here is derived from an EMBL/GenBank/DDBJ whole genome shotgun (WGS) entry which is preliminary data.</text>
</comment>
<dbReference type="GO" id="GO:0005829">
    <property type="term" value="C:cytosol"/>
    <property type="evidence" value="ECO:0007669"/>
    <property type="project" value="TreeGrafter"/>
</dbReference>
<evidence type="ECO:0000256" key="15">
    <source>
        <dbReference type="ARBA" id="ARBA00030592"/>
    </source>
</evidence>
<keyword evidence="9" id="KW-0479">Metal-binding</keyword>
<dbReference type="SUPFAM" id="SSF53623">
    <property type="entry name" value="MurD-like peptide ligases, catalytic domain"/>
    <property type="match status" value="1"/>
</dbReference>
<dbReference type="PANTHER" id="PTHR11136:SF5">
    <property type="entry name" value="FOLYLPOLYGLUTAMATE SYNTHASE, MITOCHONDRIAL"/>
    <property type="match status" value="1"/>
</dbReference>
<evidence type="ECO:0000256" key="1">
    <source>
        <dbReference type="ARBA" id="ARBA00002714"/>
    </source>
</evidence>
<dbReference type="GO" id="GO:0006730">
    <property type="term" value="P:one-carbon metabolic process"/>
    <property type="evidence" value="ECO:0007669"/>
    <property type="project" value="UniProtKB-KW"/>
</dbReference>
<dbReference type="GO" id="GO:0046654">
    <property type="term" value="P:tetrahydrofolate biosynthetic process"/>
    <property type="evidence" value="ECO:0007669"/>
    <property type="project" value="UniProtKB-UniPathway"/>
</dbReference>
<evidence type="ECO:0000256" key="3">
    <source>
        <dbReference type="ARBA" id="ARBA00005150"/>
    </source>
</evidence>
<accession>A0A2S9YJ74</accession>
<keyword evidence="13" id="KW-0289">Folate biosynthesis</keyword>
<dbReference type="InterPro" id="IPR004101">
    <property type="entry name" value="Mur_ligase_C"/>
</dbReference>